<dbReference type="AlphaFoldDB" id="A0A1I2ACZ4"/>
<gene>
    <name evidence="1" type="ORF">SAMN04488523_10749</name>
</gene>
<name>A0A1I2ACZ4_9RHOB</name>
<evidence type="ECO:0000313" key="1">
    <source>
        <dbReference type="EMBL" id="SFE41875.1"/>
    </source>
</evidence>
<evidence type="ECO:0000313" key="2">
    <source>
        <dbReference type="Proteomes" id="UP000198977"/>
    </source>
</evidence>
<organism evidence="1 2">
    <name type="scientific">Sulfitobacter brevis</name>
    <dbReference type="NCBI Taxonomy" id="74348"/>
    <lineage>
        <taxon>Bacteria</taxon>
        <taxon>Pseudomonadati</taxon>
        <taxon>Pseudomonadota</taxon>
        <taxon>Alphaproteobacteria</taxon>
        <taxon>Rhodobacterales</taxon>
        <taxon>Roseobacteraceae</taxon>
        <taxon>Sulfitobacter</taxon>
    </lineage>
</organism>
<reference evidence="1 2" key="1">
    <citation type="submission" date="2016-10" db="EMBL/GenBank/DDBJ databases">
        <authorList>
            <person name="de Groot N.N."/>
        </authorList>
    </citation>
    <scope>NUCLEOTIDE SEQUENCE [LARGE SCALE GENOMIC DNA]</scope>
    <source>
        <strain evidence="1 2">DSM 11443</strain>
    </source>
</reference>
<protein>
    <submittedName>
        <fullName evidence="1">Uncharacterized protein</fullName>
    </submittedName>
</protein>
<sequence>MVSPFLRRRCGHLHRRRFVSTCTSAKKPGELGQTVDDVIYTSKFEGAAAGLLNSNLISRELGLTDRQEFTGKDGRAIRTIDVSNIEIAPRVAFILADAMNTQNLIDTPTKD</sequence>
<dbReference type="RefSeq" id="WP_143092445.1">
    <property type="nucleotide sequence ID" value="NZ_FOMW01000007.1"/>
</dbReference>
<dbReference type="Gene3D" id="1.10.132.80">
    <property type="match status" value="1"/>
</dbReference>
<dbReference type="EMBL" id="FOMW01000007">
    <property type="protein sequence ID" value="SFE41875.1"/>
    <property type="molecule type" value="Genomic_DNA"/>
</dbReference>
<proteinExistence type="predicted"/>
<dbReference type="Proteomes" id="UP000198977">
    <property type="component" value="Unassembled WGS sequence"/>
</dbReference>
<accession>A0A1I2ACZ4</accession>
<keyword evidence="2" id="KW-1185">Reference proteome</keyword>
<dbReference type="OrthoDB" id="8100717at2"/>